<organism evidence="2 3">
    <name type="scientific">Vibrio anguillarum</name>
    <name type="common">Listonella anguillarum</name>
    <dbReference type="NCBI Taxonomy" id="55601"/>
    <lineage>
        <taxon>Bacteria</taxon>
        <taxon>Pseudomonadati</taxon>
        <taxon>Pseudomonadota</taxon>
        <taxon>Gammaproteobacteria</taxon>
        <taxon>Vibrionales</taxon>
        <taxon>Vibrionaceae</taxon>
        <taxon>Vibrio</taxon>
    </lineage>
</organism>
<evidence type="ECO:0000256" key="1">
    <source>
        <dbReference type="SAM" id="Phobius"/>
    </source>
</evidence>
<accession>A0ABR9ZAQ3</accession>
<gene>
    <name evidence="2" type="ORF">EAY46_21285</name>
</gene>
<evidence type="ECO:0000313" key="3">
    <source>
        <dbReference type="Proteomes" id="UP000726136"/>
    </source>
</evidence>
<dbReference type="EMBL" id="RDPI01000197">
    <property type="protein sequence ID" value="MBF4375538.1"/>
    <property type="molecule type" value="Genomic_DNA"/>
</dbReference>
<keyword evidence="1" id="KW-0812">Transmembrane</keyword>
<name>A0ABR9ZAQ3_VIBAN</name>
<feature type="transmembrane region" description="Helical" evidence="1">
    <location>
        <begin position="74"/>
        <end position="94"/>
    </location>
</feature>
<comment type="caution">
    <text evidence="2">The sequence shown here is derived from an EMBL/GenBank/DDBJ whole genome shotgun (WGS) entry which is preliminary data.</text>
</comment>
<evidence type="ECO:0000313" key="2">
    <source>
        <dbReference type="EMBL" id="MBF4375538.1"/>
    </source>
</evidence>
<keyword evidence="1" id="KW-1133">Transmembrane helix</keyword>
<feature type="non-terminal residue" evidence="2">
    <location>
        <position position="149"/>
    </location>
</feature>
<keyword evidence="1" id="KW-0472">Membrane</keyword>
<protein>
    <submittedName>
        <fullName evidence="2">Uncharacterized protein</fullName>
    </submittedName>
</protein>
<keyword evidence="3" id="KW-1185">Reference proteome</keyword>
<feature type="non-terminal residue" evidence="2">
    <location>
        <position position="1"/>
    </location>
</feature>
<proteinExistence type="predicted"/>
<feature type="transmembrane region" description="Helical" evidence="1">
    <location>
        <begin position="100"/>
        <end position="127"/>
    </location>
</feature>
<reference evidence="2 3" key="1">
    <citation type="journal article" date="2021" name="PeerJ">
        <title>Analysis of 44 Vibrio anguillarum genomes reveals high genetic diversity.</title>
        <authorList>
            <person name="Hansen M.J."/>
            <person name="Dalsgaard I."/>
        </authorList>
    </citation>
    <scope>NUCLEOTIDE SEQUENCE [LARGE SCALE GENOMIC DNA]</scope>
    <source>
        <strain evidence="2 3">040915-1/1B</strain>
    </source>
</reference>
<sequence length="149" mass="16089">RAWKTIVKYELLDKSLKEALGEASSLKAKDALKTFSKSIALVATVGMIASGLEAWESWGKFNDSSKTDLERFGYLLKAGATGAQALIFAIQLGVYGVSRFIGFGTIAAISAGWMAAGFAVIGIVYLIGVILTNVFKRSELEIWLSKSTW</sequence>
<dbReference type="Proteomes" id="UP000726136">
    <property type="component" value="Unassembled WGS sequence"/>
</dbReference>